<feature type="domain" description="PGG" evidence="9">
    <location>
        <begin position="516"/>
        <end position="640"/>
    </location>
</feature>
<dbReference type="InterPro" id="IPR002110">
    <property type="entry name" value="Ankyrin_rpt"/>
</dbReference>
<feature type="transmembrane region" description="Helical" evidence="8">
    <location>
        <begin position="524"/>
        <end position="541"/>
    </location>
</feature>
<dbReference type="SUPFAM" id="SSF48403">
    <property type="entry name" value="Ankyrin repeat"/>
    <property type="match status" value="1"/>
</dbReference>
<evidence type="ECO:0000256" key="7">
    <source>
        <dbReference type="PROSITE-ProRule" id="PRU00023"/>
    </source>
</evidence>
<accession>A0A5A7R1P9</accession>
<dbReference type="SMART" id="SM00248">
    <property type="entry name" value="ANK"/>
    <property type="match status" value="6"/>
</dbReference>
<dbReference type="GO" id="GO:0005886">
    <property type="term" value="C:plasma membrane"/>
    <property type="evidence" value="ECO:0007669"/>
    <property type="project" value="TreeGrafter"/>
</dbReference>
<keyword evidence="2 8" id="KW-0812">Transmembrane</keyword>
<feature type="transmembrane region" description="Helical" evidence="8">
    <location>
        <begin position="616"/>
        <end position="641"/>
    </location>
</feature>
<organism evidence="10 11">
    <name type="scientific">Striga asiatica</name>
    <name type="common">Asiatic witchweed</name>
    <name type="synonym">Buchnera asiatica</name>
    <dbReference type="NCBI Taxonomy" id="4170"/>
    <lineage>
        <taxon>Eukaryota</taxon>
        <taxon>Viridiplantae</taxon>
        <taxon>Streptophyta</taxon>
        <taxon>Embryophyta</taxon>
        <taxon>Tracheophyta</taxon>
        <taxon>Spermatophyta</taxon>
        <taxon>Magnoliopsida</taxon>
        <taxon>eudicotyledons</taxon>
        <taxon>Gunneridae</taxon>
        <taxon>Pentapetalae</taxon>
        <taxon>asterids</taxon>
        <taxon>lamiids</taxon>
        <taxon>Lamiales</taxon>
        <taxon>Orobanchaceae</taxon>
        <taxon>Buchnereae</taxon>
        <taxon>Striga</taxon>
    </lineage>
</organism>
<keyword evidence="3" id="KW-0677">Repeat</keyword>
<feature type="repeat" description="ANK" evidence="7">
    <location>
        <begin position="360"/>
        <end position="392"/>
    </location>
</feature>
<keyword evidence="5 7" id="KW-0040">ANK repeat</keyword>
<evidence type="ECO:0000256" key="3">
    <source>
        <dbReference type="ARBA" id="ARBA00022737"/>
    </source>
</evidence>
<dbReference type="PANTHER" id="PTHR24186:SF37">
    <property type="entry name" value="PGG DOMAIN-CONTAINING PROTEIN"/>
    <property type="match status" value="1"/>
</dbReference>
<evidence type="ECO:0000259" key="9">
    <source>
        <dbReference type="Pfam" id="PF13962"/>
    </source>
</evidence>
<dbReference type="Pfam" id="PF13962">
    <property type="entry name" value="PGG"/>
    <property type="match status" value="1"/>
</dbReference>
<dbReference type="PROSITE" id="PS50297">
    <property type="entry name" value="ANK_REP_REGION"/>
    <property type="match status" value="2"/>
</dbReference>
<evidence type="ECO:0000256" key="6">
    <source>
        <dbReference type="ARBA" id="ARBA00023136"/>
    </source>
</evidence>
<dbReference type="Proteomes" id="UP000325081">
    <property type="component" value="Unassembled WGS sequence"/>
</dbReference>
<dbReference type="InterPro" id="IPR026961">
    <property type="entry name" value="PGG_dom"/>
</dbReference>
<evidence type="ECO:0000313" key="10">
    <source>
        <dbReference type="EMBL" id="GER51643.1"/>
    </source>
</evidence>
<feature type="repeat" description="ANK" evidence="7">
    <location>
        <begin position="326"/>
        <end position="358"/>
    </location>
</feature>
<feature type="transmembrane region" description="Helical" evidence="8">
    <location>
        <begin position="653"/>
        <end position="678"/>
    </location>
</feature>
<feature type="transmembrane region" description="Helical" evidence="8">
    <location>
        <begin position="584"/>
        <end position="604"/>
    </location>
</feature>
<keyword evidence="4 8" id="KW-1133">Transmembrane helix</keyword>
<dbReference type="InterPro" id="IPR036770">
    <property type="entry name" value="Ankyrin_rpt-contain_sf"/>
</dbReference>
<reference evidence="11" key="1">
    <citation type="journal article" date="2019" name="Curr. Biol.">
        <title>Genome Sequence of Striga asiatica Provides Insight into the Evolution of Plant Parasitism.</title>
        <authorList>
            <person name="Yoshida S."/>
            <person name="Kim S."/>
            <person name="Wafula E.K."/>
            <person name="Tanskanen J."/>
            <person name="Kim Y.M."/>
            <person name="Honaas L."/>
            <person name="Yang Z."/>
            <person name="Spallek T."/>
            <person name="Conn C.E."/>
            <person name="Ichihashi Y."/>
            <person name="Cheong K."/>
            <person name="Cui S."/>
            <person name="Der J.P."/>
            <person name="Gundlach H."/>
            <person name="Jiao Y."/>
            <person name="Hori C."/>
            <person name="Ishida J.K."/>
            <person name="Kasahara H."/>
            <person name="Kiba T."/>
            <person name="Kim M.S."/>
            <person name="Koo N."/>
            <person name="Laohavisit A."/>
            <person name="Lee Y.H."/>
            <person name="Lumba S."/>
            <person name="McCourt P."/>
            <person name="Mortimer J.C."/>
            <person name="Mutuku J.M."/>
            <person name="Nomura T."/>
            <person name="Sasaki-Sekimoto Y."/>
            <person name="Seto Y."/>
            <person name="Wang Y."/>
            <person name="Wakatake T."/>
            <person name="Sakakibara H."/>
            <person name="Demura T."/>
            <person name="Yamaguchi S."/>
            <person name="Yoneyama K."/>
            <person name="Manabe R.I."/>
            <person name="Nelson D.C."/>
            <person name="Schulman A.H."/>
            <person name="Timko M.P."/>
            <person name="dePamphilis C.W."/>
            <person name="Choi D."/>
            <person name="Shirasu K."/>
        </authorList>
    </citation>
    <scope>NUCLEOTIDE SEQUENCE [LARGE SCALE GENOMIC DNA]</scope>
    <source>
        <strain evidence="11">cv. UVA1</strain>
    </source>
</reference>
<gene>
    <name evidence="10" type="ORF">STAS_29046</name>
</gene>
<evidence type="ECO:0000256" key="1">
    <source>
        <dbReference type="ARBA" id="ARBA00004141"/>
    </source>
</evidence>
<evidence type="ECO:0000313" key="11">
    <source>
        <dbReference type="Proteomes" id="UP000325081"/>
    </source>
</evidence>
<name>A0A5A7R1P9_STRAF</name>
<dbReference type="Gene3D" id="1.25.40.20">
    <property type="entry name" value="Ankyrin repeat-containing domain"/>
    <property type="match status" value="1"/>
</dbReference>
<dbReference type="AlphaFoldDB" id="A0A5A7R1P9"/>
<evidence type="ECO:0000256" key="4">
    <source>
        <dbReference type="ARBA" id="ARBA00022989"/>
    </source>
</evidence>
<dbReference type="PROSITE" id="PS50088">
    <property type="entry name" value="ANK_REPEAT"/>
    <property type="match status" value="2"/>
</dbReference>
<dbReference type="EMBL" id="BKCP01009848">
    <property type="protein sequence ID" value="GER51643.1"/>
    <property type="molecule type" value="Genomic_DNA"/>
</dbReference>
<protein>
    <submittedName>
        <fullName evidence="10">Ankyrin repeat family protein</fullName>
    </submittedName>
</protein>
<evidence type="ECO:0000256" key="2">
    <source>
        <dbReference type="ARBA" id="ARBA00022692"/>
    </source>
</evidence>
<dbReference type="PANTHER" id="PTHR24186">
    <property type="entry name" value="PROTEIN PHOSPHATASE 1 REGULATORY SUBUNIT"/>
    <property type="match status" value="1"/>
</dbReference>
<sequence>MADRNPNFASNQQTMDAVESAEQFLILDGNPDDQHQNQSLLDDFVSNMLRDPDEDPAGEYGTGAHLGENFDGGESGDFTDFAQQSRAFGNPVRIPTWPVVPSPYSCTCCQTLREFIHANGAHVLKLDVHGRLGLISHAVLERYNSDVLSEDREYYMFDFCQESISSVKQFLIQYCEDRKREGYVMLQDPLFNFYNAMCIGIIEGGVSPKPDIFLPKTSGGFLPKPSLPHMALFQENYLSERDICATKNPNTRKMENLEKKIFEAASTGNVDLLKTLLKQDPLILDRVSLNNLSETPLHVAAILGHADLAKEILKIKPHLACEVNSEHSTPLHLASGKGHVDIVRALLSVDSDLCKARDKNGLTPLHLAAVKGRVEVLKVMVEEKPDAALLRAYGGETILHLCVRYYQLEALKVLVRAVYGPELVNAKDDEGNTVLHLAVADKQVETISFLTTIPGLDANATNLGQMTPADILIRTKRDPRDYEIEKFFKNDLDPLSQPITSSHPNRAPRRDTLHDKWFQEMKNSLMVVAILIATIAFQVIVNPPSGVWQQDNNIPQLQSLAPNEDPEVAGESIFARNFDVVYELFAIINTIGFISSLSIILLLVSGLAIRRKFFMWILIVMMWIAITAVTLVYMCALFAVTPGRQWLSSGANVAYWCMIVWVGIIVLVLISHVIRLIVKAGRKIFGALRRPRRRTMEVVGLPGASHDHNVY</sequence>
<dbReference type="Pfam" id="PF12796">
    <property type="entry name" value="Ank_2"/>
    <property type="match status" value="2"/>
</dbReference>
<comment type="caution">
    <text evidence="10">The sequence shown here is derived from an EMBL/GenBank/DDBJ whole genome shotgun (WGS) entry which is preliminary data.</text>
</comment>
<dbReference type="OrthoDB" id="7729168at2759"/>
<evidence type="ECO:0000256" key="8">
    <source>
        <dbReference type="SAM" id="Phobius"/>
    </source>
</evidence>
<comment type="subcellular location">
    <subcellularLocation>
        <location evidence="1">Membrane</location>
        <topology evidence="1">Multi-pass membrane protein</topology>
    </subcellularLocation>
</comment>
<evidence type="ECO:0000256" key="5">
    <source>
        <dbReference type="ARBA" id="ARBA00023043"/>
    </source>
</evidence>
<keyword evidence="11" id="KW-1185">Reference proteome</keyword>
<proteinExistence type="predicted"/>
<keyword evidence="6 8" id="KW-0472">Membrane</keyword>
<dbReference type="Pfam" id="PF00023">
    <property type="entry name" value="Ank"/>
    <property type="match status" value="1"/>
</dbReference>